<comment type="similarity">
    <text evidence="2 8">Belongs to the PTPS family. QueD subfamily.</text>
</comment>
<dbReference type="InterPro" id="IPR038418">
    <property type="entry name" value="6-PTP_synth/QueD_sf"/>
</dbReference>
<sequence>MMPKRVSVFRKEHFNAAHRLNNPNWSDEKNERVYGKCNNFNYHGHNYELIVQVTGEIDAETGYVIDMKVLSELIKVEILDRFDHKNLNLDTEEFKDLNPSAENIAIVIHDKLKTKINSNFDLKIRLYETERNFVEYPVS</sequence>
<dbReference type="Proteomes" id="UP001303899">
    <property type="component" value="Unassembled WGS sequence"/>
</dbReference>
<keyword evidence="4 8" id="KW-0479">Metal-binding</keyword>
<comment type="cofactor">
    <cofactor evidence="8">
        <name>Zn(2+)</name>
        <dbReference type="ChEBI" id="CHEBI:29105"/>
    </cofactor>
    <text evidence="8">Binds 1 zinc ion per subunit.</text>
</comment>
<gene>
    <name evidence="9" type="ORF">VB776_00085</name>
</gene>
<evidence type="ECO:0000256" key="8">
    <source>
        <dbReference type="PIRNR" id="PIRNR006113"/>
    </source>
</evidence>
<comment type="catalytic activity">
    <reaction evidence="7 8">
        <text>7,8-dihydroneopterin 3'-triphosphate + H2O = 6-carboxy-5,6,7,8-tetrahydropterin + triphosphate + acetaldehyde + 2 H(+)</text>
        <dbReference type="Rhea" id="RHEA:27966"/>
        <dbReference type="ChEBI" id="CHEBI:15343"/>
        <dbReference type="ChEBI" id="CHEBI:15377"/>
        <dbReference type="ChEBI" id="CHEBI:15378"/>
        <dbReference type="ChEBI" id="CHEBI:18036"/>
        <dbReference type="ChEBI" id="CHEBI:58462"/>
        <dbReference type="ChEBI" id="CHEBI:61032"/>
        <dbReference type="EC" id="4.1.2.50"/>
    </reaction>
</comment>
<dbReference type="EC" id="4.-.-.-" evidence="8"/>
<reference evidence="9 10" key="1">
    <citation type="submission" date="2023-12" db="EMBL/GenBank/DDBJ databases">
        <title>Novel species of the genus Arcicella isolated from rivers.</title>
        <authorList>
            <person name="Lu H."/>
        </authorList>
    </citation>
    <scope>NUCLEOTIDE SEQUENCE [LARGE SCALE GENOMIC DNA]</scope>
    <source>
        <strain evidence="9 10">DC2W</strain>
    </source>
</reference>
<dbReference type="PANTHER" id="PTHR12589:SF7">
    <property type="entry name" value="6-PYRUVOYL TETRAHYDROBIOPTERIN SYNTHASE"/>
    <property type="match status" value="1"/>
</dbReference>
<dbReference type="SUPFAM" id="SSF55620">
    <property type="entry name" value="Tetrahydrobiopterin biosynthesis enzymes-like"/>
    <property type="match status" value="1"/>
</dbReference>
<organism evidence="9 10">
    <name type="scientific">Arcicella gelida</name>
    <dbReference type="NCBI Taxonomy" id="2984195"/>
    <lineage>
        <taxon>Bacteria</taxon>
        <taxon>Pseudomonadati</taxon>
        <taxon>Bacteroidota</taxon>
        <taxon>Cytophagia</taxon>
        <taxon>Cytophagales</taxon>
        <taxon>Flectobacillaceae</taxon>
        <taxon>Arcicella</taxon>
    </lineage>
</organism>
<evidence type="ECO:0000256" key="1">
    <source>
        <dbReference type="ARBA" id="ARBA00005061"/>
    </source>
</evidence>
<dbReference type="Gene3D" id="3.30.479.10">
    <property type="entry name" value="6-pyruvoyl tetrahydropterin synthase/QueD"/>
    <property type="match status" value="1"/>
</dbReference>
<dbReference type="Pfam" id="PF01242">
    <property type="entry name" value="PTPS"/>
    <property type="match status" value="1"/>
</dbReference>
<accession>A0ABU5RYK7</accession>
<evidence type="ECO:0000256" key="5">
    <source>
        <dbReference type="ARBA" id="ARBA00022833"/>
    </source>
</evidence>
<evidence type="ECO:0000256" key="7">
    <source>
        <dbReference type="ARBA" id="ARBA00048807"/>
    </source>
</evidence>
<keyword evidence="6 8" id="KW-0456">Lyase</keyword>
<dbReference type="PIRSF" id="PIRSF006113">
    <property type="entry name" value="PTP_synth"/>
    <property type="match status" value="1"/>
</dbReference>
<evidence type="ECO:0000256" key="3">
    <source>
        <dbReference type="ARBA" id="ARBA00018141"/>
    </source>
</evidence>
<dbReference type="EMBL" id="JAYGIL010000002">
    <property type="protein sequence ID" value="MEA5401288.1"/>
    <property type="molecule type" value="Genomic_DNA"/>
</dbReference>
<dbReference type="RefSeq" id="WP_323324793.1">
    <property type="nucleotide sequence ID" value="NZ_JAYGIL010000002.1"/>
</dbReference>
<keyword evidence="5 8" id="KW-0862">Zinc</keyword>
<keyword evidence="8" id="KW-0671">Queuosine biosynthesis</keyword>
<dbReference type="PANTHER" id="PTHR12589">
    <property type="entry name" value="PYRUVOYL TETRAHYDROBIOPTERIN SYNTHASE"/>
    <property type="match status" value="1"/>
</dbReference>
<evidence type="ECO:0000256" key="2">
    <source>
        <dbReference type="ARBA" id="ARBA00008900"/>
    </source>
</evidence>
<comment type="caution">
    <text evidence="9">The sequence shown here is derived from an EMBL/GenBank/DDBJ whole genome shotgun (WGS) entry which is preliminary data.</text>
</comment>
<dbReference type="InterPro" id="IPR007115">
    <property type="entry name" value="6-PTP_synth/QueD"/>
</dbReference>
<protein>
    <recommendedName>
        <fullName evidence="3 8">6-carboxy-5,6,7,8-tetrahydropterin synthase</fullName>
        <ecNumber evidence="8">4.-.-.-</ecNumber>
    </recommendedName>
</protein>
<evidence type="ECO:0000313" key="9">
    <source>
        <dbReference type="EMBL" id="MEA5401288.1"/>
    </source>
</evidence>
<evidence type="ECO:0000256" key="6">
    <source>
        <dbReference type="ARBA" id="ARBA00023239"/>
    </source>
</evidence>
<comment type="pathway">
    <text evidence="1 8">Purine metabolism; 7-cyano-7-deazaguanine biosynthesis.</text>
</comment>
<keyword evidence="10" id="KW-1185">Reference proteome</keyword>
<proteinExistence type="inferred from homology"/>
<evidence type="ECO:0000256" key="4">
    <source>
        <dbReference type="ARBA" id="ARBA00022723"/>
    </source>
</evidence>
<evidence type="ECO:0000313" key="10">
    <source>
        <dbReference type="Proteomes" id="UP001303899"/>
    </source>
</evidence>
<name>A0ABU5RYK7_9BACT</name>